<dbReference type="InterPro" id="IPR040513">
    <property type="entry name" value="MU2_FHA"/>
</dbReference>
<sequence>MVRVSINGQPPVELVPYVRYRIGSRSYMEFYIDHESIEGYHGVFDCEPDCVYVIKLLGQTFVNGKEVEVQKLTSESAGEDGLVKLRFGEVEAEMYFDSDSTNDEDTTLTEASVLTKDIKKKLDCSKHEK</sequence>
<accession>A0A6J2TSH3</accession>
<feature type="domain" description="Mutator 2 fork head associated" evidence="1">
    <location>
        <begin position="4"/>
        <end position="94"/>
    </location>
</feature>
<dbReference type="InterPro" id="IPR008984">
    <property type="entry name" value="SMAD_FHA_dom_sf"/>
</dbReference>
<dbReference type="GeneID" id="115626770"/>
<dbReference type="Gene3D" id="2.60.200.20">
    <property type="match status" value="1"/>
</dbReference>
<dbReference type="RefSeq" id="XP_030378088.1">
    <property type="nucleotide sequence ID" value="XM_030522228.1"/>
</dbReference>
<gene>
    <name evidence="3" type="primary">LOC115626770</name>
</gene>
<dbReference type="AlphaFoldDB" id="A0A6J2TSH3"/>
<dbReference type="Pfam" id="PF18221">
    <property type="entry name" value="MU2_FHA"/>
    <property type="match status" value="1"/>
</dbReference>
<proteinExistence type="predicted"/>
<evidence type="ECO:0000259" key="1">
    <source>
        <dbReference type="Pfam" id="PF18221"/>
    </source>
</evidence>
<organism evidence="2 3">
    <name type="scientific">Drosophila lebanonensis</name>
    <name type="common">Fruit fly</name>
    <name type="synonym">Scaptodrosophila lebanonensis</name>
    <dbReference type="NCBI Taxonomy" id="7225"/>
    <lineage>
        <taxon>Eukaryota</taxon>
        <taxon>Metazoa</taxon>
        <taxon>Ecdysozoa</taxon>
        <taxon>Arthropoda</taxon>
        <taxon>Hexapoda</taxon>
        <taxon>Insecta</taxon>
        <taxon>Pterygota</taxon>
        <taxon>Neoptera</taxon>
        <taxon>Endopterygota</taxon>
        <taxon>Diptera</taxon>
        <taxon>Brachycera</taxon>
        <taxon>Muscomorpha</taxon>
        <taxon>Ephydroidea</taxon>
        <taxon>Drosophilidae</taxon>
        <taxon>Scaptodrosophila</taxon>
    </lineage>
</organism>
<keyword evidence="2" id="KW-1185">Reference proteome</keyword>
<name>A0A6J2TSH3_DROLE</name>
<evidence type="ECO:0000313" key="2">
    <source>
        <dbReference type="Proteomes" id="UP000504634"/>
    </source>
</evidence>
<dbReference type="SUPFAM" id="SSF49879">
    <property type="entry name" value="SMAD/FHA domain"/>
    <property type="match status" value="1"/>
</dbReference>
<reference evidence="3" key="1">
    <citation type="submission" date="2025-08" db="UniProtKB">
        <authorList>
            <consortium name="RefSeq"/>
        </authorList>
    </citation>
    <scope>IDENTIFICATION</scope>
    <source>
        <strain evidence="3">11010-0011.00</strain>
        <tissue evidence="3">Whole body</tissue>
    </source>
</reference>
<evidence type="ECO:0000313" key="3">
    <source>
        <dbReference type="RefSeq" id="XP_030378088.1"/>
    </source>
</evidence>
<dbReference type="Proteomes" id="UP000504634">
    <property type="component" value="Unplaced"/>
</dbReference>
<protein>
    <submittedName>
        <fullName evidence="3">Uncharacterized protein LOC115626770</fullName>
    </submittedName>
</protein>